<comment type="subcellular location">
    <subcellularLocation>
        <location evidence="1">Secreted</location>
    </subcellularLocation>
</comment>
<name>A0A1H6LWJ2_9GAMM</name>
<organism evidence="4 5">
    <name type="scientific">Bathymodiolus azoricus thioautotrophic gill symbiont</name>
    <dbReference type="NCBI Taxonomy" id="235205"/>
    <lineage>
        <taxon>Bacteria</taxon>
        <taxon>Pseudomonadati</taxon>
        <taxon>Pseudomonadota</taxon>
        <taxon>Gammaproteobacteria</taxon>
        <taxon>sulfur-oxidizing symbionts</taxon>
    </lineage>
</organism>
<dbReference type="PANTHER" id="PTHR34216">
    <property type="match status" value="1"/>
</dbReference>
<dbReference type="InterPro" id="IPR051398">
    <property type="entry name" value="Polysacch_Deacetylase"/>
</dbReference>
<reference evidence="5" key="1">
    <citation type="submission" date="2016-06" db="EMBL/GenBank/DDBJ databases">
        <authorList>
            <person name="Petersen J."/>
            <person name="Sayavedra L."/>
        </authorList>
    </citation>
    <scope>NUCLEOTIDE SEQUENCE [LARGE SCALE GENOMIC DNA]</scope>
    <source>
        <strain evidence="5">BazSymA</strain>
    </source>
</reference>
<proteinExistence type="predicted"/>
<dbReference type="GO" id="GO:0005576">
    <property type="term" value="C:extracellular region"/>
    <property type="evidence" value="ECO:0007669"/>
    <property type="project" value="UniProtKB-SubCell"/>
</dbReference>
<dbReference type="SUPFAM" id="SSF88713">
    <property type="entry name" value="Glycoside hydrolase/deacetylase"/>
    <property type="match status" value="1"/>
</dbReference>
<dbReference type="GO" id="GO:0005975">
    <property type="term" value="P:carbohydrate metabolic process"/>
    <property type="evidence" value="ECO:0007669"/>
    <property type="project" value="InterPro"/>
</dbReference>
<sequence>MLFSSMLSANSCVVLLYHRFSDSTPKSTSISPALFERHLQHLQDNDFKVLKLNTMLERLDNDNLPNKCVVLTADDAYQSIAKNAYPLLKKYQMPMSVFVSTEPVDKKYPAMITWQQMLSMQGDFMQFYNHTVTHPYLLDLNKTQIKTQITQAQNRFNQELNQHNKIFAYPYGEASLKIFKQVKDLGYTAFGQYSGVVSKMSNRQNLPRFPMAGDYAKMVSFKTKVNTLPMPIKIKNINPIVIQNPPTLELDFFKSLSKHQKAHLNCFVNGGVNMTWQSDKSVKIVAKKPLTDRRSKYNCTMPSEQKGSYYWHSIQWINPD</sequence>
<keyword evidence="2" id="KW-0732">Signal</keyword>
<evidence type="ECO:0000256" key="1">
    <source>
        <dbReference type="ARBA" id="ARBA00004613"/>
    </source>
</evidence>
<dbReference type="Gene3D" id="3.20.20.370">
    <property type="entry name" value="Glycoside hydrolase/deacetylase"/>
    <property type="match status" value="1"/>
</dbReference>
<dbReference type="InterPro" id="IPR002509">
    <property type="entry name" value="NODB_dom"/>
</dbReference>
<evidence type="ECO:0000256" key="2">
    <source>
        <dbReference type="ARBA" id="ARBA00022729"/>
    </source>
</evidence>
<protein>
    <submittedName>
        <fullName evidence="4">Polysaccharide deacetylase family protein</fullName>
    </submittedName>
</protein>
<dbReference type="PROSITE" id="PS51677">
    <property type="entry name" value="NODB"/>
    <property type="match status" value="1"/>
</dbReference>
<evidence type="ECO:0000259" key="3">
    <source>
        <dbReference type="PROSITE" id="PS51677"/>
    </source>
</evidence>
<dbReference type="GO" id="GO:0016810">
    <property type="term" value="F:hydrolase activity, acting on carbon-nitrogen (but not peptide) bonds"/>
    <property type="evidence" value="ECO:0007669"/>
    <property type="project" value="InterPro"/>
</dbReference>
<dbReference type="Pfam" id="PF01522">
    <property type="entry name" value="Polysacc_deac_1"/>
    <property type="match status" value="1"/>
</dbReference>
<dbReference type="Proteomes" id="UP000198988">
    <property type="component" value="Unassembled WGS sequence"/>
</dbReference>
<dbReference type="PANTHER" id="PTHR34216:SF3">
    <property type="entry name" value="POLY-BETA-1,6-N-ACETYL-D-GLUCOSAMINE N-DEACETYLASE"/>
    <property type="match status" value="1"/>
</dbReference>
<dbReference type="AlphaFoldDB" id="A0A1H6LWJ2"/>
<feature type="domain" description="NodB homology" evidence="3">
    <location>
        <begin position="67"/>
        <end position="320"/>
    </location>
</feature>
<evidence type="ECO:0000313" key="5">
    <source>
        <dbReference type="Proteomes" id="UP000198988"/>
    </source>
</evidence>
<dbReference type="InterPro" id="IPR011330">
    <property type="entry name" value="Glyco_hydro/deAcase_b/a-brl"/>
</dbReference>
<accession>A0A1H6LWJ2</accession>
<evidence type="ECO:0000313" key="4">
    <source>
        <dbReference type="EMBL" id="SEH93164.1"/>
    </source>
</evidence>
<dbReference type="EMBL" id="CDSC02000331">
    <property type="protein sequence ID" value="SEH93164.1"/>
    <property type="molecule type" value="Genomic_DNA"/>
</dbReference>
<dbReference type="CDD" id="cd10973">
    <property type="entry name" value="CE4_DAC_u4_5s"/>
    <property type="match status" value="1"/>
</dbReference>
<gene>
    <name evidence="4" type="ORF">BAZSYMA_ACONTIG00226_5</name>
</gene>